<feature type="transmembrane region" description="Helical" evidence="1">
    <location>
        <begin position="137"/>
        <end position="154"/>
    </location>
</feature>
<dbReference type="GO" id="GO:0008514">
    <property type="term" value="F:organic anion transmembrane transporter activity"/>
    <property type="evidence" value="ECO:0007669"/>
    <property type="project" value="InterPro"/>
</dbReference>
<evidence type="ECO:0000256" key="1">
    <source>
        <dbReference type="SAM" id="Phobius"/>
    </source>
</evidence>
<evidence type="ECO:0000313" key="3">
    <source>
        <dbReference type="Proteomes" id="UP000198975"/>
    </source>
</evidence>
<feature type="transmembrane region" description="Helical" evidence="1">
    <location>
        <begin position="113"/>
        <end position="131"/>
    </location>
</feature>
<dbReference type="PANTHER" id="PTHR40033">
    <property type="entry name" value="NA(+)-MALATE SYMPORTER"/>
    <property type="match status" value="1"/>
</dbReference>
<feature type="transmembrane region" description="Helical" evidence="1">
    <location>
        <begin position="84"/>
        <end position="106"/>
    </location>
</feature>
<organism evidence="2 3">
    <name type="scientific">Kosakonia oryzendophytica</name>
    <dbReference type="NCBI Taxonomy" id="1005665"/>
    <lineage>
        <taxon>Bacteria</taxon>
        <taxon>Pseudomonadati</taxon>
        <taxon>Pseudomonadota</taxon>
        <taxon>Gammaproteobacteria</taxon>
        <taxon>Enterobacterales</taxon>
        <taxon>Enterobacteriaceae</taxon>
        <taxon>Kosakonia</taxon>
    </lineage>
</organism>
<dbReference type="Proteomes" id="UP000198975">
    <property type="component" value="Unassembled WGS sequence"/>
</dbReference>
<sequence length="498" mass="53057">MLFTVSRRWYLFNNNFLVAIFITLVLFFQAFYPLRITLRLFLAHCYSLIANQVKIMKDNPLNPSVETAPAGGQLARLQGLEVGAVPLLLFVGIASIVAVSASAGLLPKNMIGGLAVIMTLGFAFAKIGRMLPVLKDIGGPAILCLMVPSVLVYFGMFEPHTMATVHLLMKEANLLYFVIACLVVGSILGMNRIILIQGMIRMFVPLVAGTVMAVVSGLLVGMLFGYTPYHTFFFIIVPIIGGGIGEGILPLSLAYSAILGQTPDVYVAQLAPAAVVGNIFAIICAGVLARIGVRRPSLTGNGMLIRSDDDNRIFTQTQSAQQTDFQLMGGGLLMICAFFIVGGLFEKLVHIPGPVLMILIAVLCKYAQVIPASMEQGAHSCYKFVSAALVWPLMIGLGMLYVPLESVVAVFSVGYVVVCGSVVIAMALSGYFIASWLNMYPVEAAIVTSCHSGLGGTGDVAILSASNRMSLMPFAQIATRIGGASTVIAATLLLSWVV</sequence>
<feature type="transmembrane region" description="Helical" evidence="1">
    <location>
        <begin position="381"/>
        <end position="402"/>
    </location>
</feature>
<feature type="transmembrane region" description="Helical" evidence="1">
    <location>
        <begin position="270"/>
        <end position="293"/>
    </location>
</feature>
<keyword evidence="3" id="KW-1185">Reference proteome</keyword>
<keyword evidence="1" id="KW-0472">Membrane</keyword>
<dbReference type="AlphaFoldDB" id="A0A1C4CL87"/>
<evidence type="ECO:0000313" key="2">
    <source>
        <dbReference type="EMBL" id="SCC19844.1"/>
    </source>
</evidence>
<dbReference type="InterPro" id="IPR004679">
    <property type="entry name" value="2-OHcarboxylate_transport"/>
</dbReference>
<name>A0A1C4CL87_9ENTR</name>
<gene>
    <name evidence="2" type="ORF">GA0061071_10839</name>
</gene>
<keyword evidence="1" id="KW-0812">Transmembrane</keyword>
<feature type="transmembrane region" description="Helical" evidence="1">
    <location>
        <begin position="408"/>
        <end position="434"/>
    </location>
</feature>
<keyword evidence="1" id="KW-1133">Transmembrane helix</keyword>
<dbReference type="GO" id="GO:0016020">
    <property type="term" value="C:membrane"/>
    <property type="evidence" value="ECO:0007669"/>
    <property type="project" value="InterPro"/>
</dbReference>
<feature type="transmembrane region" description="Helical" evidence="1">
    <location>
        <begin position="325"/>
        <end position="345"/>
    </location>
</feature>
<feature type="transmembrane region" description="Helical" evidence="1">
    <location>
        <begin position="12"/>
        <end position="32"/>
    </location>
</feature>
<protein>
    <submittedName>
        <fullName evidence="2">Malate:Na+ symporter</fullName>
    </submittedName>
</protein>
<proteinExistence type="predicted"/>
<feature type="transmembrane region" description="Helical" evidence="1">
    <location>
        <begin position="174"/>
        <end position="196"/>
    </location>
</feature>
<feature type="transmembrane region" description="Helical" evidence="1">
    <location>
        <begin position="202"/>
        <end position="225"/>
    </location>
</feature>
<accession>A0A1C4CL87</accession>
<dbReference type="Pfam" id="PF03390">
    <property type="entry name" value="2HCT"/>
    <property type="match status" value="1"/>
</dbReference>
<feature type="transmembrane region" description="Helical" evidence="1">
    <location>
        <begin position="232"/>
        <end position="258"/>
    </location>
</feature>
<feature type="transmembrane region" description="Helical" evidence="1">
    <location>
        <begin position="351"/>
        <end position="369"/>
    </location>
</feature>
<dbReference type="EMBL" id="FMAY01000008">
    <property type="protein sequence ID" value="SCC19844.1"/>
    <property type="molecule type" value="Genomic_DNA"/>
</dbReference>
<dbReference type="PANTHER" id="PTHR40033:SF1">
    <property type="entry name" value="CITRATE-SODIUM SYMPORTER"/>
    <property type="match status" value="1"/>
</dbReference>
<reference evidence="3" key="1">
    <citation type="submission" date="2016-08" db="EMBL/GenBank/DDBJ databases">
        <authorList>
            <person name="Varghese N."/>
            <person name="Submissions Spin"/>
        </authorList>
    </citation>
    <scope>NUCLEOTIDE SEQUENCE [LARGE SCALE GENOMIC DNA]</scope>
    <source>
        <strain evidence="3">REICA_082</strain>
    </source>
</reference>
<feature type="transmembrane region" description="Helical" evidence="1">
    <location>
        <begin position="477"/>
        <end position="497"/>
    </location>
</feature>